<sequence>MVRAQDIGNERRNERTQHRPDTVELAAMLSEAGLGHGFDFEWFMNHFDMRGRVEQ</sequence>
<dbReference type="Proteomes" id="UP000202922">
    <property type="component" value="Unassembled WGS sequence"/>
</dbReference>
<feature type="compositionally biased region" description="Basic and acidic residues" evidence="1">
    <location>
        <begin position="8"/>
        <end position="20"/>
    </location>
</feature>
<evidence type="ECO:0000313" key="3">
    <source>
        <dbReference type="Proteomes" id="UP000202922"/>
    </source>
</evidence>
<evidence type="ECO:0000313" key="2">
    <source>
        <dbReference type="EMBL" id="SMX44177.1"/>
    </source>
</evidence>
<dbReference type="EMBL" id="FXYE01000002">
    <property type="protein sequence ID" value="SMX44177.1"/>
    <property type="molecule type" value="Genomic_DNA"/>
</dbReference>
<feature type="region of interest" description="Disordered" evidence="1">
    <location>
        <begin position="1"/>
        <end position="20"/>
    </location>
</feature>
<name>A0A238KNG5_9RHOB</name>
<dbReference type="RefSeq" id="WP_176438492.1">
    <property type="nucleotide sequence ID" value="NZ_FXYE01000002.1"/>
</dbReference>
<protein>
    <submittedName>
        <fullName evidence="2">Uncharacterized protein</fullName>
    </submittedName>
</protein>
<evidence type="ECO:0000256" key="1">
    <source>
        <dbReference type="SAM" id="MobiDB-lite"/>
    </source>
</evidence>
<gene>
    <name evidence="2" type="ORF">COL8621_02491</name>
</gene>
<reference evidence="3" key="1">
    <citation type="submission" date="2017-05" db="EMBL/GenBank/DDBJ databases">
        <authorList>
            <person name="Rodrigo-Torres L."/>
            <person name="Arahal R. D."/>
            <person name="Lucena T."/>
        </authorList>
    </citation>
    <scope>NUCLEOTIDE SEQUENCE [LARGE SCALE GENOMIC DNA]</scope>
    <source>
        <strain evidence="3">CECT 8621</strain>
    </source>
</reference>
<proteinExistence type="predicted"/>
<keyword evidence="3" id="KW-1185">Reference proteome</keyword>
<accession>A0A238KNG5</accession>
<dbReference type="AlphaFoldDB" id="A0A238KNG5"/>
<organism evidence="2 3">
    <name type="scientific">Actibacterium lipolyticum</name>
    <dbReference type="NCBI Taxonomy" id="1524263"/>
    <lineage>
        <taxon>Bacteria</taxon>
        <taxon>Pseudomonadati</taxon>
        <taxon>Pseudomonadota</taxon>
        <taxon>Alphaproteobacteria</taxon>
        <taxon>Rhodobacterales</taxon>
        <taxon>Roseobacteraceae</taxon>
        <taxon>Actibacterium</taxon>
    </lineage>
</organism>